<accession>A0A2S6CYT1</accession>
<name>A0A2S6CYT1_9CYAN</name>
<keyword evidence="4" id="KW-1185">Reference proteome</keyword>
<feature type="region of interest" description="Disordered" evidence="1">
    <location>
        <begin position="547"/>
        <end position="568"/>
    </location>
</feature>
<comment type="caution">
    <text evidence="3">The sequence shown here is derived from an EMBL/GenBank/DDBJ whole genome shotgun (WGS) entry which is preliminary data.</text>
</comment>
<evidence type="ECO:0000256" key="2">
    <source>
        <dbReference type="SAM" id="Phobius"/>
    </source>
</evidence>
<protein>
    <submittedName>
        <fullName evidence="3">Uncharacterized protein</fullName>
    </submittedName>
</protein>
<feature type="region of interest" description="Disordered" evidence="1">
    <location>
        <begin position="1381"/>
        <end position="1401"/>
    </location>
</feature>
<gene>
    <name evidence="3" type="ORF">CUN59_02165</name>
</gene>
<feature type="transmembrane region" description="Helical" evidence="2">
    <location>
        <begin position="49"/>
        <end position="72"/>
    </location>
</feature>
<keyword evidence="2" id="KW-1133">Transmembrane helix</keyword>
<sequence>MSRKGHLLKRITTISIRWIRRFLKNTERQIIWLLRAVFRSKRQQNTANAGFILPTVAMVSIVVVLLTTAIMLRSFERAKNASNVRVNQAVLNAATPAIDRGRAKINQLFADTSLPKAIPTDKALYTVFKSKIESYTFGDETPLKIWVDLDRDNTVDEPTSTTKIYDDETSVTAWRFPVDTDNNGKFDSYTLYGIYFRTPQVGTNNRYARARNALEARTPPMADGTLDANCASNTSAQLVGSTGWVKQNGELKKSFFVYTTTVPITTTPTDTTNYEVYNGNKGFAAVEYQQDRIQIPPNNNAVVYEDDLQINPGKDDLINDANATFNLNGAIFTNSNLLTGTIDGNIRIFQISSQKSCFYKASNAFIVVGGNISNGSFTGTLSKASKIDLFNGTPPASPSTSSWTRVDWGTSVTENSTLTAYNNLAYANRINALVNAQIAADSTGANDPTEVKIGIAQKSTDLGITLTSGTADFTKYRRQQLERYFRKRTRKVPFDEVAFGATDTPPTPLLQGSGDTLRANNTWIYPLDPNDGITGTSYTKLTLNTSGTTLNPQASDPETIKSNSGTQSDLGDRVLISHNLPELWWDPNKTTTNKFVGSGITDTQNISGVTWKGSTKTRTRRSYVQTLQEVGDTGRDGPWELDAAKVPTEITDPVGGLRVVTGAGVYLSASDTPTSITSTVKEIWPDTMPVPGTAPTTRTITPYWMYAYMGSNGQNIAGIKYRWPDVTDTTNDAVANTPYLKMRAAAVYHYKSTNYNAQTPTPIACVSSHYVPTNSTTAKNVSTGGSSNNGIVYGPPTRTSTYYATALTYLSKLTYPVAASGKTKVVDTTHNSYRTGRLIDDGLLARALEKTNPSTRTISEQSAIDAQICALQILDGSISPSNSMIPDGAIYETTFLDSREVERNSGTDLTTTQTTTYDRPVIDRQPLEIRATVLDLDQLRQKPIGTSSPTQEYLLPNSGIIYATRDDALSDGSADFTGSGFVNADTSPYNLGQLTDAGKLVSPVDYKIDPYRRPSAIMLIKGSNLSRVTTYRDEEKGLILATNLPVYIKGNFNLHSQEEFTDAIETTAGTWDRFYERATLNPNFACRTSDPRLPNCTTGDTWRPATVLADAVTLLSGNFREGFREEGDYDWSHNNLASVPTGFSKYNNFVTQYNWPDTSTITNVRDFDSGTTGYQGSSYLNNFVTPIVYRTTPGSYLTEVCPVSNVVNGNITITTGSGKNATTTTVSVDSYCSDPTKWTIQTACSDNGGGNTYLNDKIVNKNGGLKLTYDANGNPVVTQNNRLKTGYIFDDPTTSTCFDSAAPRRIALLRDVNTGIPISPMQVLGVDKSGSVAIFNFPSPGNNIMPTPNSTSIPWLKPVFDNSGNITSLSNPILQIQQPFHTPGSNDNTTAINTKGTSGEDTRRWLQPALATTTFNLIAATGDSPARPTEDNGGLQNFVRLLENWQTTTADTGSPFSIKISGAFMQLRKSAYATGTFTATSSTNQYAISNNSGRTAAYLPGPRSWGYDVGLLSQSPDQFASKLVLTPPDLPDEYFREVGRDDSWVKTLLCASNANDTTKFAIDADQRPSCTP</sequence>
<dbReference type="Proteomes" id="UP000239589">
    <property type="component" value="Unassembled WGS sequence"/>
</dbReference>
<dbReference type="RefSeq" id="WP_104386290.1">
    <property type="nucleotide sequence ID" value="NZ_PGEM01000015.1"/>
</dbReference>
<keyword evidence="2" id="KW-0812">Transmembrane</keyword>
<keyword evidence="2" id="KW-0472">Membrane</keyword>
<reference evidence="3 4" key="1">
    <citation type="submission" date="2018-02" db="EMBL/GenBank/DDBJ databases">
        <title>Discovery of a pederin family compound in a non-symbiotic bloom-forming cyanobacterium.</title>
        <authorList>
            <person name="Kust A."/>
            <person name="Mares J."/>
            <person name="Jokela J."/>
            <person name="Urajova P."/>
            <person name="Hajek J."/>
            <person name="Saurav K."/>
            <person name="Voracova K."/>
            <person name="Fewer D.P."/>
            <person name="Haapaniemi E."/>
            <person name="Permi P."/>
            <person name="Rehakova K."/>
            <person name="Sivonen K."/>
            <person name="Hrouzek P."/>
        </authorList>
    </citation>
    <scope>NUCLEOTIDE SEQUENCE [LARGE SCALE GENOMIC DNA]</scope>
    <source>
        <strain evidence="3 4">CHARLIE-1</strain>
    </source>
</reference>
<dbReference type="OrthoDB" id="468482at2"/>
<proteinExistence type="predicted"/>
<evidence type="ECO:0000256" key="1">
    <source>
        <dbReference type="SAM" id="MobiDB-lite"/>
    </source>
</evidence>
<dbReference type="EMBL" id="PGEM01000015">
    <property type="protein sequence ID" value="PPJ64925.1"/>
    <property type="molecule type" value="Genomic_DNA"/>
</dbReference>
<dbReference type="NCBIfam" id="NF038301">
    <property type="entry name" value="EPS_HpsA"/>
    <property type="match status" value="1"/>
</dbReference>
<organism evidence="3 4">
    <name type="scientific">Cuspidothrix issatschenkoi CHARLIE-1</name>
    <dbReference type="NCBI Taxonomy" id="2052836"/>
    <lineage>
        <taxon>Bacteria</taxon>
        <taxon>Bacillati</taxon>
        <taxon>Cyanobacteriota</taxon>
        <taxon>Cyanophyceae</taxon>
        <taxon>Nostocales</taxon>
        <taxon>Aphanizomenonaceae</taxon>
        <taxon>Cuspidothrix</taxon>
    </lineage>
</organism>
<evidence type="ECO:0000313" key="4">
    <source>
        <dbReference type="Proteomes" id="UP000239589"/>
    </source>
</evidence>
<feature type="compositionally biased region" description="Polar residues" evidence="1">
    <location>
        <begin position="1381"/>
        <end position="1397"/>
    </location>
</feature>
<evidence type="ECO:0000313" key="3">
    <source>
        <dbReference type="EMBL" id="PPJ64925.1"/>
    </source>
</evidence>
<dbReference type="InterPro" id="IPR049774">
    <property type="entry name" value="EPS_HpsA-like"/>
</dbReference>